<proteinExistence type="predicted"/>
<dbReference type="Proteomes" id="UP001153331">
    <property type="component" value="Unassembled WGS sequence"/>
</dbReference>
<organism evidence="1 2">
    <name type="scientific">Boeremia exigua</name>
    <dbReference type="NCBI Taxonomy" id="749465"/>
    <lineage>
        <taxon>Eukaryota</taxon>
        <taxon>Fungi</taxon>
        <taxon>Dikarya</taxon>
        <taxon>Ascomycota</taxon>
        <taxon>Pezizomycotina</taxon>
        <taxon>Dothideomycetes</taxon>
        <taxon>Pleosporomycetidae</taxon>
        <taxon>Pleosporales</taxon>
        <taxon>Pleosporineae</taxon>
        <taxon>Didymellaceae</taxon>
        <taxon>Boeremia</taxon>
    </lineage>
</organism>
<protein>
    <submittedName>
        <fullName evidence="1">Uncharacterized protein</fullName>
    </submittedName>
</protein>
<evidence type="ECO:0000313" key="2">
    <source>
        <dbReference type="Proteomes" id="UP001153331"/>
    </source>
</evidence>
<comment type="caution">
    <text evidence="1">The sequence shown here is derived from an EMBL/GenBank/DDBJ whole genome shotgun (WGS) entry which is preliminary data.</text>
</comment>
<keyword evidence="2" id="KW-1185">Reference proteome</keyword>
<dbReference type="EMBL" id="JAPHNI010000670">
    <property type="protein sequence ID" value="KAJ8108994.1"/>
    <property type="molecule type" value="Genomic_DNA"/>
</dbReference>
<gene>
    <name evidence="1" type="ORF">OPT61_g7777</name>
</gene>
<sequence length="982" mass="109001">MGLESLKLKTEQNEELVQRLETVNDQISSDASEIAQLREEADSLRKTVDSLEQTAKQNTDQHTSALDDVQKELAEAKKKADSFKADLETAKDRHRQDLRVLGEDHDAEIDSLRADLEGDAKKRFDQLQAKYDSLVDEKNAALKGHEKSLADRAKELEEAHTEISTLKASSGSTSQGLDEALAKHKQVLEEKTALAEAHYTAQKQVADLEARLEALTKENALIADLQARIDAMTEDKQAADSALADSEKSLTDLKAELDALTEEKQSIADERARSEQELNTVRHELEASVQDKQTLEDKCTKLEETVTDLKAENVSLGEANSAMEDAHAHTIDALKHDSESATKQILSELQSKYDNLLEEKSDAAALHAKELEDSQAKYDTVAKRLANAEDKLEEATAKEKATEQAHAEALDKALDSQHQDIEQKYMALLEEVQADYAKLEQDTDRALAEKQSALDKADALSTELDAQIKHLEHELAQKEDLDSAGLIEVTKKYETLLLEQSATDREAHEAAMEELGSSLKNEYEVAQQEVYTELESLRAELAAKEKADSAGLAEVTKKYESLLAEQSAADKRDHEATLALYRNSADTDLNEAKERYEALIAEKDSLQHEFGRAKNEANAEINELRRELKLSEQTLATAAAEASQKYDALVTEKTAAAKAHEDALSSLRQQLKNEREHAIAELQSQNQALQEKFTSMDEEHQQTLVQLRKELEADHVSDADALRQQLEHLQKEHAGATKRLIKAHEDAISELVVSMENSTADAVQQLQKKHDALEAQLTAERASHDSEMDVIQRDIAEQQTLNSDLQARYDNAVAELETFSEDTKRLQETIEAIEAERDGAYKAAMEAEDRIETFKGEVVRKHLAHVEPLRKENVALLDKIDRLKDMLSAGDRIARAAATVGEKREMTPLTEQSEEEQDSSASAGSGVVASNTPRKAPLLNGAAKDVVGTLAAMQETLTQLSALNDNAFVESQRTAQRLTERD</sequence>
<reference evidence="1" key="1">
    <citation type="submission" date="2022-11" db="EMBL/GenBank/DDBJ databases">
        <title>Genome Sequence of Boeremia exigua.</title>
        <authorList>
            <person name="Buettner E."/>
        </authorList>
    </citation>
    <scope>NUCLEOTIDE SEQUENCE</scope>
    <source>
        <strain evidence="1">CU02</strain>
    </source>
</reference>
<name>A0ACC2I0V7_9PLEO</name>
<accession>A0ACC2I0V7</accession>
<evidence type="ECO:0000313" key="1">
    <source>
        <dbReference type="EMBL" id="KAJ8108994.1"/>
    </source>
</evidence>